<dbReference type="KEGG" id="haby:HLVA_19410"/>
<keyword evidence="10" id="KW-1185">Reference proteome</keyword>
<dbReference type="Gene3D" id="3.10.580.10">
    <property type="entry name" value="CBS-domain"/>
    <property type="match status" value="1"/>
</dbReference>
<dbReference type="SUPFAM" id="SSF52540">
    <property type="entry name" value="P-loop containing nucleoside triphosphate hydrolases"/>
    <property type="match status" value="1"/>
</dbReference>
<dbReference type="InterPro" id="IPR017871">
    <property type="entry name" value="ABC_transporter-like_CS"/>
</dbReference>
<evidence type="ECO:0000259" key="8">
    <source>
        <dbReference type="PROSITE" id="PS51371"/>
    </source>
</evidence>
<dbReference type="CDD" id="cd02205">
    <property type="entry name" value="CBS_pair_SF"/>
    <property type="match status" value="1"/>
</dbReference>
<dbReference type="Pfam" id="PF00571">
    <property type="entry name" value="CBS"/>
    <property type="match status" value="2"/>
</dbReference>
<dbReference type="GO" id="GO:0005524">
    <property type="term" value="F:ATP binding"/>
    <property type="evidence" value="ECO:0007669"/>
    <property type="project" value="UniProtKB-KW"/>
</dbReference>
<protein>
    <submittedName>
        <fullName evidence="9">Proline/glycine betaine ABC transporter ATP-binding protein</fullName>
    </submittedName>
</protein>
<keyword evidence="3" id="KW-0677">Repeat</keyword>
<evidence type="ECO:0000256" key="5">
    <source>
        <dbReference type="ARBA" id="ARBA00022840"/>
    </source>
</evidence>
<proteinExistence type="inferred from homology"/>
<accession>A0AAU9DMV4</accession>
<dbReference type="RefSeq" id="WP_307904261.1">
    <property type="nucleotide sequence ID" value="NZ_AP027059.1"/>
</dbReference>
<dbReference type="Proteomes" id="UP001321582">
    <property type="component" value="Chromosome"/>
</dbReference>
<dbReference type="PANTHER" id="PTHR43117:SF4">
    <property type="entry name" value="OSMOPROTECTANT IMPORT ATP-BINDING PROTEIN OSMV"/>
    <property type="match status" value="1"/>
</dbReference>
<dbReference type="NCBIfam" id="TIGR01186">
    <property type="entry name" value="proV"/>
    <property type="match status" value="1"/>
</dbReference>
<dbReference type="InterPro" id="IPR003593">
    <property type="entry name" value="AAA+_ATPase"/>
</dbReference>
<evidence type="ECO:0000256" key="1">
    <source>
        <dbReference type="ARBA" id="ARBA00005417"/>
    </source>
</evidence>
<dbReference type="PROSITE" id="PS00211">
    <property type="entry name" value="ABC_TRANSPORTER_1"/>
    <property type="match status" value="1"/>
</dbReference>
<dbReference type="EMBL" id="AP027059">
    <property type="protein sequence ID" value="BDU51372.1"/>
    <property type="molecule type" value="Genomic_DNA"/>
</dbReference>
<dbReference type="InterPro" id="IPR046342">
    <property type="entry name" value="CBS_dom_sf"/>
</dbReference>
<feature type="domain" description="CBS" evidence="8">
    <location>
        <begin position="326"/>
        <end position="384"/>
    </location>
</feature>
<dbReference type="InterPro" id="IPR003439">
    <property type="entry name" value="ABC_transporter-like_ATP-bd"/>
</dbReference>
<evidence type="ECO:0000256" key="4">
    <source>
        <dbReference type="ARBA" id="ARBA00022741"/>
    </source>
</evidence>
<dbReference type="AlphaFoldDB" id="A0AAU9DMV4"/>
<comment type="similarity">
    <text evidence="1">Belongs to the ABC transporter superfamily.</text>
</comment>
<sequence length="389" mass="44453">MIEFKKISKNFDGRTNVIDNLNLKINKGELVVLIGESGCGKTTTMKMINLLTKPSEGKILIDGKNILEMDKIELRRNIGYVIQKVGLLPHMTVGENIEIIPKLKKWDKEKREQRTKELLELVDLDYELYYNRYPNELSGGQQQRIGIARALAVNPDIILMDEPFSALDPITRKKLQDEIIKIQDELHKTIIFVTHDMDEAIAIADKIAVMDKGKIIQYDIPEEILKHPKNDFVEYFIGKERLWKQPEMFLAKDLMKKDVHKISLEGNIAKAVDKLKDSNASVLIVVDKIRDKAQKALGVITPNRLKASELKKKGINKDTKKIKDYMRTEFVAVDENTNMLNVLDIMSKRDFKSVPVTNSENEVVGIITSTSLLNLITEISPEAEEKEEK</sequence>
<dbReference type="FunFam" id="3.40.50.300:FF:000425">
    <property type="entry name" value="Probable ABC transporter, ATP-binding subunit"/>
    <property type="match status" value="1"/>
</dbReference>
<dbReference type="PROSITE" id="PS51371">
    <property type="entry name" value="CBS"/>
    <property type="match status" value="2"/>
</dbReference>
<dbReference type="InterPro" id="IPR027417">
    <property type="entry name" value="P-loop_NTPase"/>
</dbReference>
<evidence type="ECO:0000259" key="7">
    <source>
        <dbReference type="PROSITE" id="PS50893"/>
    </source>
</evidence>
<dbReference type="Pfam" id="PF00005">
    <property type="entry name" value="ABC_tran"/>
    <property type="match status" value="1"/>
</dbReference>
<keyword evidence="6" id="KW-0129">CBS domain</keyword>
<dbReference type="PANTHER" id="PTHR43117">
    <property type="entry name" value="OSMOPROTECTANT IMPORT ATP-BINDING PROTEIN OSMV"/>
    <property type="match status" value="1"/>
</dbReference>
<feature type="domain" description="ABC transporter" evidence="7">
    <location>
        <begin position="2"/>
        <end position="237"/>
    </location>
</feature>
<evidence type="ECO:0000313" key="9">
    <source>
        <dbReference type="EMBL" id="BDU51372.1"/>
    </source>
</evidence>
<reference evidence="9 10" key="1">
    <citation type="submission" date="2022-11" db="EMBL/GenBank/DDBJ databases">
        <title>Haliovirga abyssi gen. nov., sp. nov., a mesophilic fermentative bacterium isolated from the Iheya North hydrothermal field and the proposal of Haliovirgaceae fam. nov.</title>
        <authorList>
            <person name="Miyazaki U."/>
            <person name="Tame A."/>
            <person name="Miyazaki J."/>
            <person name="Takai K."/>
            <person name="Sawayama S."/>
            <person name="Kitajima M."/>
            <person name="Okamoto A."/>
            <person name="Nakagawa S."/>
        </authorList>
    </citation>
    <scope>NUCLEOTIDE SEQUENCE [LARGE SCALE GENOMIC DNA]</scope>
    <source>
        <strain evidence="9 10">IC12</strain>
    </source>
</reference>
<evidence type="ECO:0000256" key="3">
    <source>
        <dbReference type="ARBA" id="ARBA00022737"/>
    </source>
</evidence>
<dbReference type="GO" id="GO:0031460">
    <property type="term" value="P:glycine betaine transport"/>
    <property type="evidence" value="ECO:0007669"/>
    <property type="project" value="InterPro"/>
</dbReference>
<keyword evidence="5 9" id="KW-0067">ATP-binding</keyword>
<gene>
    <name evidence="9" type="ORF">HLVA_19410</name>
</gene>
<dbReference type="SMART" id="SM00382">
    <property type="entry name" value="AAA"/>
    <property type="match status" value="1"/>
</dbReference>
<dbReference type="SUPFAM" id="SSF54631">
    <property type="entry name" value="CBS-domain pair"/>
    <property type="match status" value="1"/>
</dbReference>
<feature type="domain" description="CBS" evidence="8">
    <location>
        <begin position="255"/>
        <end position="319"/>
    </location>
</feature>
<keyword evidence="2" id="KW-0813">Transport</keyword>
<evidence type="ECO:0000313" key="10">
    <source>
        <dbReference type="Proteomes" id="UP001321582"/>
    </source>
</evidence>
<dbReference type="InterPro" id="IPR000644">
    <property type="entry name" value="CBS_dom"/>
</dbReference>
<name>A0AAU9DMV4_9FUSO</name>
<organism evidence="9 10">
    <name type="scientific">Haliovirga abyssi</name>
    <dbReference type="NCBI Taxonomy" id="2996794"/>
    <lineage>
        <taxon>Bacteria</taxon>
        <taxon>Fusobacteriati</taxon>
        <taxon>Fusobacteriota</taxon>
        <taxon>Fusobacteriia</taxon>
        <taxon>Fusobacteriales</taxon>
        <taxon>Haliovirgaceae</taxon>
        <taxon>Haliovirga</taxon>
    </lineage>
</organism>
<dbReference type="GO" id="GO:0016887">
    <property type="term" value="F:ATP hydrolysis activity"/>
    <property type="evidence" value="ECO:0007669"/>
    <property type="project" value="InterPro"/>
</dbReference>
<dbReference type="GO" id="GO:0016020">
    <property type="term" value="C:membrane"/>
    <property type="evidence" value="ECO:0007669"/>
    <property type="project" value="InterPro"/>
</dbReference>
<dbReference type="PROSITE" id="PS50893">
    <property type="entry name" value="ABC_TRANSPORTER_2"/>
    <property type="match status" value="1"/>
</dbReference>
<evidence type="ECO:0000256" key="6">
    <source>
        <dbReference type="PROSITE-ProRule" id="PRU00703"/>
    </source>
</evidence>
<dbReference type="SMART" id="SM00116">
    <property type="entry name" value="CBS"/>
    <property type="match status" value="2"/>
</dbReference>
<keyword evidence="4" id="KW-0547">Nucleotide-binding</keyword>
<dbReference type="InterPro" id="IPR005892">
    <property type="entry name" value="Gly-betaine_transp_ATP-bd"/>
</dbReference>
<dbReference type="Gene3D" id="3.40.50.300">
    <property type="entry name" value="P-loop containing nucleotide triphosphate hydrolases"/>
    <property type="match status" value="1"/>
</dbReference>
<evidence type="ECO:0000256" key="2">
    <source>
        <dbReference type="ARBA" id="ARBA00022448"/>
    </source>
</evidence>